<dbReference type="CDD" id="cd00063">
    <property type="entry name" value="FN3"/>
    <property type="match status" value="1"/>
</dbReference>
<feature type="non-terminal residue" evidence="2">
    <location>
        <position position="1"/>
    </location>
</feature>
<dbReference type="EMBL" id="VTPV01000035">
    <property type="protein sequence ID" value="KAB1228349.1"/>
    <property type="molecule type" value="Genomic_DNA"/>
</dbReference>
<accession>A0A5N4BIQ7</accession>
<protein>
    <submittedName>
        <fullName evidence="2">Fibronectin type III domain-containing protein</fullName>
    </submittedName>
</protein>
<dbReference type="RefSeq" id="WP_161990778.1">
    <property type="nucleotide sequence ID" value="NZ_VTPV01000035.1"/>
</dbReference>
<reference evidence="2 3" key="1">
    <citation type="journal article" date="2019" name="Stand. Genomic Sci.">
        <title>Draft Whole-Genome Sequence of a Novel Chryseobacterium viscerum Strain Isolated from Fresh Water at Dripping Springs, New Mexico.</title>
        <authorList>
            <person name="Kyndt J.A."/>
            <person name="Moore T.C."/>
        </authorList>
    </citation>
    <scope>NUCLEOTIDE SEQUENCE [LARGE SCALE GENOMIC DNA]</scope>
    <source>
        <strain evidence="2 3">DPS</strain>
    </source>
</reference>
<evidence type="ECO:0000313" key="3">
    <source>
        <dbReference type="Proteomes" id="UP000326384"/>
    </source>
</evidence>
<comment type="caution">
    <text evidence="2">The sequence shown here is derived from an EMBL/GenBank/DDBJ whole genome shotgun (WGS) entry which is preliminary data.</text>
</comment>
<dbReference type="PROSITE" id="PS50853">
    <property type="entry name" value="FN3"/>
    <property type="match status" value="1"/>
</dbReference>
<evidence type="ECO:0000313" key="2">
    <source>
        <dbReference type="EMBL" id="KAB1228349.1"/>
    </source>
</evidence>
<keyword evidence="3" id="KW-1185">Reference proteome</keyword>
<dbReference type="InterPro" id="IPR013783">
    <property type="entry name" value="Ig-like_fold"/>
</dbReference>
<dbReference type="InterPro" id="IPR003961">
    <property type="entry name" value="FN3_dom"/>
</dbReference>
<name>A0A5N4BIQ7_9FLAO</name>
<gene>
    <name evidence="2" type="ORF">F8D52_23220</name>
</gene>
<sequence length="107" mass="11116">PCSNAMPNAPTFTTTHTTATVTITGAGVSYVVRYRVQGTTAWTQIYASAQLGNLPLVINGLTPATTYEVEVAAICGDIVGTATPIKTFTTRCDPTPPNVTVGNITPT</sequence>
<evidence type="ECO:0000259" key="1">
    <source>
        <dbReference type="PROSITE" id="PS50853"/>
    </source>
</evidence>
<dbReference type="Proteomes" id="UP000326384">
    <property type="component" value="Unassembled WGS sequence"/>
</dbReference>
<dbReference type="SUPFAM" id="SSF49265">
    <property type="entry name" value="Fibronectin type III"/>
    <property type="match status" value="1"/>
</dbReference>
<organism evidence="2 3">
    <name type="scientific">Chryseobacterium viscerum</name>
    <dbReference type="NCBI Taxonomy" id="1037377"/>
    <lineage>
        <taxon>Bacteria</taxon>
        <taxon>Pseudomonadati</taxon>
        <taxon>Bacteroidota</taxon>
        <taxon>Flavobacteriia</taxon>
        <taxon>Flavobacteriales</taxon>
        <taxon>Weeksellaceae</taxon>
        <taxon>Chryseobacterium group</taxon>
        <taxon>Chryseobacterium</taxon>
    </lineage>
</organism>
<dbReference type="InterPro" id="IPR036116">
    <property type="entry name" value="FN3_sf"/>
</dbReference>
<feature type="domain" description="Fibronectin type-III" evidence="1">
    <location>
        <begin position="6"/>
        <end position="93"/>
    </location>
</feature>
<proteinExistence type="predicted"/>
<feature type="non-terminal residue" evidence="2">
    <location>
        <position position="107"/>
    </location>
</feature>
<dbReference type="Gene3D" id="2.60.40.10">
    <property type="entry name" value="Immunoglobulins"/>
    <property type="match status" value="1"/>
</dbReference>